<dbReference type="EMBL" id="KZ352688">
    <property type="protein sequence ID" value="PIO62027.1"/>
    <property type="molecule type" value="Genomic_DNA"/>
</dbReference>
<gene>
    <name evidence="1" type="ORF">TELCIR_16433</name>
</gene>
<protein>
    <submittedName>
        <fullName evidence="1">Uncharacterized protein</fullName>
    </submittedName>
</protein>
<sequence length="60" mass="6669">TQSISLHAQRGTSIMHVAKLCKALNAANLDDEITPQLRGTHMKVLRSVNKAANQDVYPRR</sequence>
<evidence type="ECO:0000313" key="2">
    <source>
        <dbReference type="Proteomes" id="UP000230423"/>
    </source>
</evidence>
<accession>A0A2G9TVP9</accession>
<reference evidence="1 2" key="1">
    <citation type="submission" date="2015-09" db="EMBL/GenBank/DDBJ databases">
        <title>Draft genome of the parasitic nematode Teladorsagia circumcincta isolate WARC Sus (inbred).</title>
        <authorList>
            <person name="Mitreva M."/>
        </authorList>
    </citation>
    <scope>NUCLEOTIDE SEQUENCE [LARGE SCALE GENOMIC DNA]</scope>
    <source>
        <strain evidence="1 2">S</strain>
    </source>
</reference>
<dbReference type="AlphaFoldDB" id="A0A2G9TVP9"/>
<dbReference type="Proteomes" id="UP000230423">
    <property type="component" value="Unassembled WGS sequence"/>
</dbReference>
<evidence type="ECO:0000313" key="1">
    <source>
        <dbReference type="EMBL" id="PIO62027.1"/>
    </source>
</evidence>
<proteinExistence type="predicted"/>
<name>A0A2G9TVP9_TELCI</name>
<keyword evidence="2" id="KW-1185">Reference proteome</keyword>
<feature type="non-terminal residue" evidence="1">
    <location>
        <position position="1"/>
    </location>
</feature>
<organism evidence="1 2">
    <name type="scientific">Teladorsagia circumcincta</name>
    <name type="common">Brown stomach worm</name>
    <name type="synonym">Ostertagia circumcincta</name>
    <dbReference type="NCBI Taxonomy" id="45464"/>
    <lineage>
        <taxon>Eukaryota</taxon>
        <taxon>Metazoa</taxon>
        <taxon>Ecdysozoa</taxon>
        <taxon>Nematoda</taxon>
        <taxon>Chromadorea</taxon>
        <taxon>Rhabditida</taxon>
        <taxon>Rhabditina</taxon>
        <taxon>Rhabditomorpha</taxon>
        <taxon>Strongyloidea</taxon>
        <taxon>Trichostrongylidae</taxon>
        <taxon>Teladorsagia</taxon>
    </lineage>
</organism>